<accession>A0A5B9DFT4</accession>
<protein>
    <recommendedName>
        <fullName evidence="3">Transcription factor TFIIB cyclin-like domain-containing protein</fullName>
    </recommendedName>
</protein>
<dbReference type="GO" id="GO:0070897">
    <property type="term" value="P:transcription preinitiation complex assembly"/>
    <property type="evidence" value="ECO:0007669"/>
    <property type="project" value="InterPro"/>
</dbReference>
<evidence type="ECO:0000313" key="4">
    <source>
        <dbReference type="EMBL" id="QEE17643.2"/>
    </source>
</evidence>
<dbReference type="KEGG" id="psyt:DSAG12_03480"/>
<dbReference type="GO" id="GO:0003743">
    <property type="term" value="F:translation initiation factor activity"/>
    <property type="evidence" value="ECO:0007669"/>
    <property type="project" value="UniProtKB-KW"/>
</dbReference>
<dbReference type="PANTHER" id="PTHR11618:SF13">
    <property type="entry name" value="TRANSCRIPTION INITIATION FACTOR IIB"/>
    <property type="match status" value="1"/>
</dbReference>
<dbReference type="Gene3D" id="2.20.25.10">
    <property type="match status" value="1"/>
</dbReference>
<dbReference type="CDD" id="cd00043">
    <property type="entry name" value="CYCLIN_SF"/>
    <property type="match status" value="1"/>
</dbReference>
<dbReference type="Pfam" id="PF00382">
    <property type="entry name" value="TFIIB"/>
    <property type="match status" value="1"/>
</dbReference>
<dbReference type="OrthoDB" id="7429at2157"/>
<evidence type="ECO:0000256" key="1">
    <source>
        <dbReference type="ARBA" id="ARBA00023015"/>
    </source>
</evidence>
<evidence type="ECO:0000259" key="3">
    <source>
        <dbReference type="Pfam" id="PF00382"/>
    </source>
</evidence>
<dbReference type="EMBL" id="CP042905">
    <property type="protein sequence ID" value="QEE17643.2"/>
    <property type="molecule type" value="Genomic_DNA"/>
</dbReference>
<evidence type="ECO:0000256" key="2">
    <source>
        <dbReference type="ARBA" id="ARBA00023163"/>
    </source>
</evidence>
<evidence type="ECO:0000313" key="5">
    <source>
        <dbReference type="Proteomes" id="UP000321408"/>
    </source>
</evidence>
<dbReference type="PANTHER" id="PTHR11618">
    <property type="entry name" value="TRANSCRIPTION INITIATION FACTOR IIB-RELATED"/>
    <property type="match status" value="1"/>
</dbReference>
<proteinExistence type="predicted"/>
<dbReference type="InterPro" id="IPR000812">
    <property type="entry name" value="TFIIB"/>
</dbReference>
<organism evidence="4 5">
    <name type="scientific">Promethearchaeum syntrophicum</name>
    <dbReference type="NCBI Taxonomy" id="2594042"/>
    <lineage>
        <taxon>Archaea</taxon>
        <taxon>Promethearchaeati</taxon>
        <taxon>Promethearchaeota</taxon>
        <taxon>Promethearchaeia</taxon>
        <taxon>Promethearchaeales</taxon>
        <taxon>Promethearchaeaceae</taxon>
        <taxon>Promethearchaeum</taxon>
    </lineage>
</organism>
<dbReference type="GO" id="GO:0097550">
    <property type="term" value="C:transcription preinitiation complex"/>
    <property type="evidence" value="ECO:0007669"/>
    <property type="project" value="TreeGrafter"/>
</dbReference>
<dbReference type="PRINTS" id="PR00685">
    <property type="entry name" value="TIFACTORIIB"/>
</dbReference>
<reference evidence="4 5" key="2">
    <citation type="journal article" date="2024" name="Int. J. Syst. Evol. Microbiol.">
        <title>Promethearchaeum syntrophicum gen. nov., sp. nov., an anaerobic, obligately syntrophic archaeon, the first isolate of the lineage 'Asgard' archaea, and proposal of the new archaeal phylum Promethearchaeota phyl. nov. and kingdom Promethearchaeati regn. nov.</title>
        <authorList>
            <person name="Imachi H."/>
            <person name="Nobu M.K."/>
            <person name="Kato S."/>
            <person name="Takaki Y."/>
            <person name="Miyazaki M."/>
            <person name="Miyata M."/>
            <person name="Ogawara M."/>
            <person name="Saito Y."/>
            <person name="Sakai S."/>
            <person name="Tahara Y.O."/>
            <person name="Takano Y."/>
            <person name="Tasumi E."/>
            <person name="Uematsu K."/>
            <person name="Yoshimura T."/>
            <person name="Itoh T."/>
            <person name="Ohkuma M."/>
            <person name="Takai K."/>
        </authorList>
    </citation>
    <scope>NUCLEOTIDE SEQUENCE [LARGE SCALE GENOMIC DNA]</scope>
    <source>
        <strain evidence="4 5">MK-D1</strain>
    </source>
</reference>
<keyword evidence="1" id="KW-0805">Transcription regulation</keyword>
<dbReference type="SUPFAM" id="SSF47954">
    <property type="entry name" value="Cyclin-like"/>
    <property type="match status" value="2"/>
</dbReference>
<dbReference type="InterPro" id="IPR013150">
    <property type="entry name" value="TFIIB_cyclin"/>
</dbReference>
<dbReference type="AlphaFoldDB" id="A0A5B9DFT4"/>
<sequence>MAITFVEQKSKSTKILNHQPKTDEHHEIFHDVERGTIVCRNCGLVFETSVIIPEWSTPRIYNQEGSNVKGNIHNIENQALKRALKYNMNKEWKERKKKIGIWELHRLTSMHHFGQNVLKRAQYLFEKSILLEDFKFKYVTLISRVCFYYSARFYRFSVSIKEICQDNIYSVKLFGRYYYILIQKLRLKRLNLSLADNIPGICSKLRMSEDVVQKAKQIREKYIEKNNISGLNNCGINAAAIYLACCILHKNYSQKVISRAANVSDITLRSRLRKMREIYQKCS</sequence>
<gene>
    <name evidence="4" type="ORF">DSAG12_03480</name>
</gene>
<keyword evidence="2" id="KW-0804">Transcription</keyword>
<dbReference type="Proteomes" id="UP000321408">
    <property type="component" value="Chromosome"/>
</dbReference>
<dbReference type="InterPro" id="IPR036915">
    <property type="entry name" value="Cyclin-like_sf"/>
</dbReference>
<keyword evidence="5" id="KW-1185">Reference proteome</keyword>
<name>A0A5B9DFT4_9ARCH</name>
<reference evidence="4 5" key="1">
    <citation type="journal article" date="2020" name="Nature">
        <title>Isolation of an archaeon at the prokaryote-eukaryote interface.</title>
        <authorList>
            <person name="Imachi H."/>
            <person name="Nobu M.K."/>
            <person name="Nakahara N."/>
            <person name="Morono Y."/>
            <person name="Ogawara M."/>
            <person name="Takaki Y."/>
            <person name="Takano Y."/>
            <person name="Uematsu K."/>
            <person name="Ikuta T."/>
            <person name="Ito M."/>
            <person name="Matsui Y."/>
            <person name="Miyazaki M."/>
            <person name="Murata K."/>
            <person name="Saito Y."/>
            <person name="Sakai S."/>
            <person name="Song C."/>
            <person name="Tasumi E."/>
            <person name="Yamanaka Y."/>
            <person name="Yamaguchi T."/>
            <person name="Kamagata Y."/>
            <person name="Tamaki H."/>
            <person name="Takai K."/>
        </authorList>
    </citation>
    <scope>NUCLEOTIDE SEQUENCE [LARGE SCALE GENOMIC DNA]</scope>
    <source>
        <strain evidence="4 5">MK-D1</strain>
    </source>
</reference>
<dbReference type="GO" id="GO:0017025">
    <property type="term" value="F:TBP-class protein binding"/>
    <property type="evidence" value="ECO:0007669"/>
    <property type="project" value="InterPro"/>
</dbReference>
<dbReference type="SUPFAM" id="SSF57783">
    <property type="entry name" value="Zinc beta-ribbon"/>
    <property type="match status" value="1"/>
</dbReference>
<dbReference type="Gene3D" id="1.10.472.10">
    <property type="entry name" value="Cyclin-like"/>
    <property type="match status" value="2"/>
</dbReference>